<dbReference type="Pfam" id="PF10336">
    <property type="entry name" value="DUF2420"/>
    <property type="match status" value="1"/>
</dbReference>
<dbReference type="AlphaFoldDB" id="A0A8J5QGU1"/>
<dbReference type="Proteomes" id="UP000694255">
    <property type="component" value="Unassembled WGS sequence"/>
</dbReference>
<evidence type="ECO:0008006" key="4">
    <source>
        <dbReference type="Google" id="ProtNLM"/>
    </source>
</evidence>
<feature type="region of interest" description="Disordered" evidence="1">
    <location>
        <begin position="1"/>
        <end position="122"/>
    </location>
</feature>
<name>A0A8J5QGU1_9ASCO</name>
<dbReference type="EMBL" id="JAGSYN010000192">
    <property type="protein sequence ID" value="KAG7661869.1"/>
    <property type="molecule type" value="Genomic_DNA"/>
</dbReference>
<dbReference type="RefSeq" id="XP_049262102.1">
    <property type="nucleotide sequence ID" value="XM_049408595.1"/>
</dbReference>
<protein>
    <recommendedName>
        <fullName evidence="4">Reduced meiotic recombination protein 1</fullName>
    </recommendedName>
</protein>
<evidence type="ECO:0000313" key="3">
    <source>
        <dbReference type="Proteomes" id="UP000694255"/>
    </source>
</evidence>
<feature type="compositionally biased region" description="Acidic residues" evidence="1">
    <location>
        <begin position="27"/>
        <end position="37"/>
    </location>
</feature>
<dbReference type="GeneID" id="73471416"/>
<evidence type="ECO:0000256" key="1">
    <source>
        <dbReference type="SAM" id="MobiDB-lite"/>
    </source>
</evidence>
<reference evidence="2 3" key="1">
    <citation type="journal article" date="2021" name="DNA Res.">
        <title>Genome analysis of Candida subhashii reveals its hybrid nature and dual mitochondrial genome conformations.</title>
        <authorList>
            <person name="Mixao V."/>
            <person name="Hegedusova E."/>
            <person name="Saus E."/>
            <person name="Pryszcz L.P."/>
            <person name="Cillingova A."/>
            <person name="Nosek J."/>
            <person name="Gabaldon T."/>
        </authorList>
    </citation>
    <scope>NUCLEOTIDE SEQUENCE [LARGE SCALE GENOMIC DNA]</scope>
    <source>
        <strain evidence="2 3">CBS 10753</strain>
    </source>
</reference>
<dbReference type="InterPro" id="IPR018822">
    <property type="entry name" value="UPF0646"/>
</dbReference>
<keyword evidence="3" id="KW-1185">Reference proteome</keyword>
<feature type="compositionally biased region" description="Acidic residues" evidence="1">
    <location>
        <begin position="57"/>
        <end position="68"/>
    </location>
</feature>
<comment type="caution">
    <text evidence="2">The sequence shown here is derived from an EMBL/GenBank/DDBJ whole genome shotgun (WGS) entry which is preliminary data.</text>
</comment>
<sequence>MTDTNNHIQLEPQFDSTSFSSQQQQQPEEDLNLESEAWDTSIQENELRRASHQSLLDDGDEDDIENLEESYSISSGNDEDEVASHDGVEGEEKDGHNDEVVVNTAENVWETAEPNEIETSDVRAYVEEDELNENTTKDDEIELLDVSEADVSPTTNKQVVEIDDPSDSEDELKLLDVVGFDTDGFSQRAVVETSEIDQQVNQTEAEEKTQQPTVENNVIEIQSESETEDISPIESNHILLENNNEDNPRFIENIPVVLNLLDTEFLLFPINQETCSTDCSHLISLFDDYSNQSMSIKDLFDFLRFNEDLNEIRQFQAEEEMVLDIPNLGGLHITEDNVCCKNVSIISFIELFAKLVDSSDDKLDIPQFLNLNITTQPRFITKFNELINSVELGNIGFHSMHQKRVSEENEDEDEDDGDISKKRRRIEA</sequence>
<gene>
    <name evidence="2" type="ORF">J8A68_004616</name>
</gene>
<feature type="compositionally biased region" description="Low complexity" evidence="1">
    <location>
        <begin position="12"/>
        <end position="26"/>
    </location>
</feature>
<proteinExistence type="predicted"/>
<feature type="region of interest" description="Disordered" evidence="1">
    <location>
        <begin position="403"/>
        <end position="428"/>
    </location>
</feature>
<organism evidence="2 3">
    <name type="scientific">[Candida] subhashii</name>
    <dbReference type="NCBI Taxonomy" id="561895"/>
    <lineage>
        <taxon>Eukaryota</taxon>
        <taxon>Fungi</taxon>
        <taxon>Dikarya</taxon>
        <taxon>Ascomycota</taxon>
        <taxon>Saccharomycotina</taxon>
        <taxon>Pichiomycetes</taxon>
        <taxon>Debaryomycetaceae</taxon>
        <taxon>Spathaspora</taxon>
    </lineage>
</organism>
<accession>A0A8J5QGU1</accession>
<dbReference type="OrthoDB" id="2507795at2759"/>
<evidence type="ECO:0000313" key="2">
    <source>
        <dbReference type="EMBL" id="KAG7661869.1"/>
    </source>
</evidence>
<feature type="compositionally biased region" description="Acidic residues" evidence="1">
    <location>
        <begin position="408"/>
        <end position="417"/>
    </location>
</feature>
<feature type="compositionally biased region" description="Basic and acidic residues" evidence="1">
    <location>
        <begin position="82"/>
        <end position="99"/>
    </location>
</feature>